<dbReference type="GO" id="GO:0071978">
    <property type="term" value="P:bacterial-type flagellum-dependent swarming motility"/>
    <property type="evidence" value="ECO:0007669"/>
    <property type="project" value="TreeGrafter"/>
</dbReference>
<gene>
    <name evidence="8" type="ORF">SAMN05216180_0881</name>
</gene>
<feature type="domain" description="Flagellar basal-body/hook protein C-terminal" evidence="6">
    <location>
        <begin position="516"/>
        <end position="560"/>
    </location>
</feature>
<dbReference type="InterPro" id="IPR020013">
    <property type="entry name" value="Flagellar_FlgE/F/G"/>
</dbReference>
<dbReference type="InterPro" id="IPR019776">
    <property type="entry name" value="Flagellar_basal_body_rod_CS"/>
</dbReference>
<keyword evidence="8" id="KW-0969">Cilium</keyword>
<dbReference type="RefSeq" id="WP_092752021.1">
    <property type="nucleotide sequence ID" value="NZ_FOCG01000001.1"/>
</dbReference>
<dbReference type="GO" id="GO:0005829">
    <property type="term" value="C:cytosol"/>
    <property type="evidence" value="ECO:0007669"/>
    <property type="project" value="TreeGrafter"/>
</dbReference>
<keyword evidence="8" id="KW-0282">Flagellum</keyword>
<reference evidence="8 9" key="1">
    <citation type="submission" date="2016-10" db="EMBL/GenBank/DDBJ databases">
        <authorList>
            <person name="de Groot N.N."/>
        </authorList>
    </citation>
    <scope>NUCLEOTIDE SEQUENCE [LARGE SCALE GENOMIC DNA]</scope>
    <source>
        <strain evidence="8 9">CGMCC 1.5070</strain>
    </source>
</reference>
<dbReference type="PANTHER" id="PTHR30435">
    <property type="entry name" value="FLAGELLAR PROTEIN"/>
    <property type="match status" value="1"/>
</dbReference>
<comment type="similarity">
    <text evidence="2 4">Belongs to the flagella basal body rod proteins family.</text>
</comment>
<comment type="function">
    <text evidence="4">A flexible structure which links the flagellar filament to the drive apparatus in the basal body.</text>
</comment>
<organism evidence="8 9">
    <name type="scientific">Hydrogenoanaerobacterium saccharovorans</name>
    <dbReference type="NCBI Taxonomy" id="474960"/>
    <lineage>
        <taxon>Bacteria</taxon>
        <taxon>Bacillati</taxon>
        <taxon>Bacillota</taxon>
        <taxon>Clostridia</taxon>
        <taxon>Eubacteriales</taxon>
        <taxon>Oscillospiraceae</taxon>
        <taxon>Hydrogenoanaerobacterium</taxon>
    </lineage>
</organism>
<dbReference type="EMBL" id="FOCG01000001">
    <property type="protein sequence ID" value="SEM61642.1"/>
    <property type="molecule type" value="Genomic_DNA"/>
</dbReference>
<keyword evidence="8" id="KW-0966">Cell projection</keyword>
<accession>A0A1H7ZSM3</accession>
<dbReference type="AlphaFoldDB" id="A0A1H7ZSM3"/>
<evidence type="ECO:0000256" key="3">
    <source>
        <dbReference type="ARBA" id="ARBA00023143"/>
    </source>
</evidence>
<dbReference type="OrthoDB" id="9804559at2"/>
<evidence type="ECO:0000259" key="5">
    <source>
        <dbReference type="Pfam" id="PF00460"/>
    </source>
</evidence>
<dbReference type="NCBIfam" id="TIGR03506">
    <property type="entry name" value="FlgEFG_subfam"/>
    <property type="match status" value="2"/>
</dbReference>
<keyword evidence="3 4" id="KW-0975">Bacterial flagellum</keyword>
<name>A0A1H7ZSM3_9FIRM</name>
<dbReference type="STRING" id="474960.SAMN05216180_0881"/>
<evidence type="ECO:0000313" key="8">
    <source>
        <dbReference type="EMBL" id="SEM61642.1"/>
    </source>
</evidence>
<keyword evidence="9" id="KW-1185">Reference proteome</keyword>
<feature type="domain" description="Flagellar basal body rod protein N-terminal" evidence="5">
    <location>
        <begin position="5"/>
        <end position="35"/>
    </location>
</feature>
<dbReference type="PROSITE" id="PS00588">
    <property type="entry name" value="FLAGELLA_BB_ROD"/>
    <property type="match status" value="1"/>
</dbReference>
<dbReference type="GO" id="GO:0009425">
    <property type="term" value="C:bacterial-type flagellum basal body"/>
    <property type="evidence" value="ECO:0007669"/>
    <property type="project" value="UniProtKB-SubCell"/>
</dbReference>
<dbReference type="InterPro" id="IPR053967">
    <property type="entry name" value="LlgE_F_G-like_D1"/>
</dbReference>
<dbReference type="SUPFAM" id="SSF117143">
    <property type="entry name" value="Flagellar hook protein flgE"/>
    <property type="match status" value="1"/>
</dbReference>
<evidence type="ECO:0000256" key="2">
    <source>
        <dbReference type="ARBA" id="ARBA00009677"/>
    </source>
</evidence>
<feature type="domain" description="Flagellar hook protein FlgE/F/G-like D1" evidence="7">
    <location>
        <begin position="95"/>
        <end position="157"/>
    </location>
</feature>
<evidence type="ECO:0000313" key="9">
    <source>
        <dbReference type="Proteomes" id="UP000199158"/>
    </source>
</evidence>
<dbReference type="Pfam" id="PF00460">
    <property type="entry name" value="Flg_bb_rod"/>
    <property type="match status" value="1"/>
</dbReference>
<dbReference type="PANTHER" id="PTHR30435:SF1">
    <property type="entry name" value="FLAGELLAR HOOK PROTEIN FLGE"/>
    <property type="match status" value="1"/>
</dbReference>
<proteinExistence type="inferred from homology"/>
<evidence type="ECO:0000259" key="7">
    <source>
        <dbReference type="Pfam" id="PF22692"/>
    </source>
</evidence>
<comment type="subcellular location">
    <subcellularLocation>
        <location evidence="1 4">Bacterial flagellum basal body</location>
    </subcellularLocation>
</comment>
<dbReference type="Proteomes" id="UP000199158">
    <property type="component" value="Unassembled WGS sequence"/>
</dbReference>
<dbReference type="InterPro" id="IPR010930">
    <property type="entry name" value="Flg_bb/hook_C_dom"/>
</dbReference>
<evidence type="ECO:0000256" key="1">
    <source>
        <dbReference type="ARBA" id="ARBA00004117"/>
    </source>
</evidence>
<dbReference type="InterPro" id="IPR001444">
    <property type="entry name" value="Flag_bb_rod_N"/>
</dbReference>
<dbReference type="Pfam" id="PF22692">
    <property type="entry name" value="LlgE_F_G_D1"/>
    <property type="match status" value="1"/>
</dbReference>
<evidence type="ECO:0000256" key="4">
    <source>
        <dbReference type="RuleBase" id="RU362116"/>
    </source>
</evidence>
<evidence type="ECO:0000259" key="6">
    <source>
        <dbReference type="Pfam" id="PF06429"/>
    </source>
</evidence>
<dbReference type="InterPro" id="IPR037925">
    <property type="entry name" value="FlgE/F/G-like"/>
</dbReference>
<dbReference type="GO" id="GO:0009424">
    <property type="term" value="C:bacterial-type flagellum hook"/>
    <property type="evidence" value="ECO:0007669"/>
    <property type="project" value="TreeGrafter"/>
</dbReference>
<protein>
    <recommendedName>
        <fullName evidence="4">Flagellar hook protein FlgE</fullName>
    </recommendedName>
</protein>
<sequence length="562" mass="58277">MVRSMYSGVSGMKAHQTRMDVIGNNIANVNTYGFKASRASFKDVYYQTMSGASAGTAVRGGTNASQVGYGSKIGSVDVLQTRSTLQMTDNGMDAAITGEGFFQVQDPDGNTFYTRAGLLNVDSAGNLVDSNGNFVLGVSGSPLGKAPSNEKIQLMIPSVPPTPANVQEIINGVKFTFNAQNSTKDGNVTFNFMTDDSLPGGVDVSVRKDEMTSSAITVRVNKNATFTSMDDFTAKMNAAVTEANGGKPHPGGSFSITTDPATGLFPAGGLTGAELVGKDFDVKMGSLVGIPNEGIFGGMKFKGTSTSPMFDSTGNMTFAATYTSPATATDPEGWKITATDAAGKVYTGHVTTLMTGAGSVRLKATAPTDDGTYLEMTHPGLNAMNKKYNADNGKLPEDPISGGDSFAAPAGGITANPAKKSNDLGLMSKPIVLANGTEGGAQTVADLSSIAIGADGVIEAVHPVHGRLQLGRLDIVTFENPQGLEQVGNSYFSATGNSGTANYCQPGTSGSGALAAGSLEMSNVDLSKEFSDMIITQRGFQANSRLITVSDEMLNELVNLKR</sequence>
<dbReference type="Pfam" id="PF06429">
    <property type="entry name" value="Flg_bbr_C"/>
    <property type="match status" value="1"/>
</dbReference>